<dbReference type="EMBL" id="QLIX01000003">
    <property type="protein sequence ID" value="RAI59971.1"/>
    <property type="molecule type" value="Genomic_DNA"/>
</dbReference>
<dbReference type="CDD" id="cd01347">
    <property type="entry name" value="ligand_gated_channel"/>
    <property type="match status" value="1"/>
</dbReference>
<evidence type="ECO:0000256" key="15">
    <source>
        <dbReference type="RuleBase" id="RU003357"/>
    </source>
</evidence>
<dbReference type="InterPro" id="IPR010105">
    <property type="entry name" value="TonB_sidphr_rcpt"/>
</dbReference>
<keyword evidence="13 14" id="KW-0998">Cell outer membrane</keyword>
<evidence type="ECO:0000259" key="18">
    <source>
        <dbReference type="Pfam" id="PF07715"/>
    </source>
</evidence>
<keyword evidence="4 14" id="KW-1134">Transmembrane beta strand</keyword>
<dbReference type="Gene3D" id="2.40.170.20">
    <property type="entry name" value="TonB-dependent receptor, beta-barrel domain"/>
    <property type="match status" value="1"/>
</dbReference>
<dbReference type="GO" id="GO:0015344">
    <property type="term" value="F:siderophore uptake transmembrane transporter activity"/>
    <property type="evidence" value="ECO:0007669"/>
    <property type="project" value="TreeGrafter"/>
</dbReference>
<dbReference type="FunFam" id="2.170.130.10:FF:000001">
    <property type="entry name" value="Catecholate siderophore TonB-dependent receptor"/>
    <property type="match status" value="1"/>
</dbReference>
<dbReference type="FunFam" id="2.40.170.20:FF:000005">
    <property type="entry name" value="TonB-dependent siderophore receptor"/>
    <property type="match status" value="1"/>
</dbReference>
<dbReference type="InterPro" id="IPR000531">
    <property type="entry name" value="Beta-barrel_TonB"/>
</dbReference>
<dbReference type="NCBIfam" id="TIGR01783">
    <property type="entry name" value="TonB-siderophor"/>
    <property type="match status" value="1"/>
</dbReference>
<evidence type="ECO:0000256" key="12">
    <source>
        <dbReference type="ARBA" id="ARBA00023170"/>
    </source>
</evidence>
<dbReference type="Proteomes" id="UP000249065">
    <property type="component" value="Unassembled WGS sequence"/>
</dbReference>
<evidence type="ECO:0000256" key="4">
    <source>
        <dbReference type="ARBA" id="ARBA00022452"/>
    </source>
</evidence>
<evidence type="ECO:0000256" key="11">
    <source>
        <dbReference type="ARBA" id="ARBA00023136"/>
    </source>
</evidence>
<dbReference type="InterPro" id="IPR036942">
    <property type="entry name" value="Beta-barrel_TonB_sf"/>
</dbReference>
<dbReference type="GO" id="GO:0015891">
    <property type="term" value="P:siderophore transport"/>
    <property type="evidence" value="ECO:0007669"/>
    <property type="project" value="InterPro"/>
</dbReference>
<feature type="chain" id="PRO_5016364471" evidence="16">
    <location>
        <begin position="29"/>
        <end position="732"/>
    </location>
</feature>
<dbReference type="Gene3D" id="2.170.130.10">
    <property type="entry name" value="TonB-dependent receptor, plug domain"/>
    <property type="match status" value="1"/>
</dbReference>
<keyword evidence="6 14" id="KW-0812">Transmembrane</keyword>
<feature type="domain" description="TonB-dependent receptor plug" evidence="18">
    <location>
        <begin position="84"/>
        <end position="185"/>
    </location>
</feature>
<keyword evidence="11 14" id="KW-0472">Membrane</keyword>
<sequence length="732" mass="79483">MALSVAGRRRLGCALMAGPALLGLGLQAARAQPAPAPAATPASTLGAGTVALPTLEVEGRGGGTVQGFVASDARTSTKTDTPILEVPQSVSVVTRDELDARQVQTVGEALRYTPGVRGEPYGPDNRYDWFFLRGFQADTSSVFLNGLRYHFGNLTGMLEPYGMERIEVLRGPASVLYGQIAPGGVVNLVSRRPTEAPQNEVRLSAGNFDRLQAAFTSSGKLDSDGVFSYSVTGLARDSGTQVDEVKNDRYFIAPALTWRPSADTKLTLLSYYQRDATHGDEFLPALGTVYPSVYGRIPTNRFTGNKDTDHFDRTQYGIGYELEHRFDQVFSVRQNVRYAHTDIDWYQTYGLGLRPDQRTLNRYAFQAYNTLTSFQVDNQGEARFATGPLRHTVLAGFDYANSLYASRQQGAVASPIDLYAPVYSGSTPALSPLSNSRQAANQFGLYLQDQIRFDRWALTVGLRQDWVDTITRSRIGAGSKQSQDDGRLTWRAGLVYLADNGLAPYVSYATSFQPQLGTGFFGQTYVPTTGEQYEVGVKYQPPGSNSFAQLALFHLTQQNVLTTDPNNALNQVQTGEIRVRGVEAEGVATLSRGLSLRAAYTYLDPEITQSNVAAEKGKRPNGIPMTTAGLYADYAFDPAAGRLAGLGIGAGIRFQGNTPAGNAHALIVPSVTLVDAALRYDLAQLSDRLKGSQLALNVSNLFDTEYVASCGSASSCFWGLRRTIIGSLVHRW</sequence>
<evidence type="ECO:0000256" key="2">
    <source>
        <dbReference type="ARBA" id="ARBA00009810"/>
    </source>
</evidence>
<keyword evidence="20" id="KW-1185">Reference proteome</keyword>
<evidence type="ECO:0000256" key="1">
    <source>
        <dbReference type="ARBA" id="ARBA00004571"/>
    </source>
</evidence>
<keyword evidence="8" id="KW-0408">Iron</keyword>
<dbReference type="SUPFAM" id="SSF56935">
    <property type="entry name" value="Porins"/>
    <property type="match status" value="1"/>
</dbReference>
<keyword evidence="9" id="KW-0406">Ion transport</keyword>
<dbReference type="OrthoDB" id="9760333at2"/>
<dbReference type="PANTHER" id="PTHR32552:SF68">
    <property type="entry name" value="FERRICHROME OUTER MEMBRANE TRANSPORTER_PHAGE RECEPTOR"/>
    <property type="match status" value="1"/>
</dbReference>
<keyword evidence="12 19" id="KW-0675">Receptor</keyword>
<evidence type="ECO:0000256" key="3">
    <source>
        <dbReference type="ARBA" id="ARBA00022448"/>
    </source>
</evidence>
<comment type="caution">
    <text evidence="19">The sequence shown here is derived from an EMBL/GenBank/DDBJ whole genome shotgun (WGS) entry which is preliminary data.</text>
</comment>
<gene>
    <name evidence="19" type="ORF">DOO78_06935</name>
</gene>
<dbReference type="GO" id="GO:0009279">
    <property type="term" value="C:cell outer membrane"/>
    <property type="evidence" value="ECO:0007669"/>
    <property type="project" value="UniProtKB-SubCell"/>
</dbReference>
<evidence type="ECO:0000313" key="20">
    <source>
        <dbReference type="Proteomes" id="UP000249065"/>
    </source>
</evidence>
<evidence type="ECO:0000259" key="17">
    <source>
        <dbReference type="Pfam" id="PF00593"/>
    </source>
</evidence>
<evidence type="ECO:0000256" key="9">
    <source>
        <dbReference type="ARBA" id="ARBA00023065"/>
    </source>
</evidence>
<dbReference type="Pfam" id="PF07715">
    <property type="entry name" value="Plug"/>
    <property type="match status" value="1"/>
</dbReference>
<dbReference type="GO" id="GO:0038023">
    <property type="term" value="F:signaling receptor activity"/>
    <property type="evidence" value="ECO:0007669"/>
    <property type="project" value="InterPro"/>
</dbReference>
<keyword evidence="7 16" id="KW-0732">Signal</keyword>
<evidence type="ECO:0000256" key="5">
    <source>
        <dbReference type="ARBA" id="ARBA00022496"/>
    </source>
</evidence>
<dbReference type="InterPro" id="IPR037066">
    <property type="entry name" value="Plug_dom_sf"/>
</dbReference>
<dbReference type="InterPro" id="IPR039426">
    <property type="entry name" value="TonB-dep_rcpt-like"/>
</dbReference>
<evidence type="ECO:0000256" key="8">
    <source>
        <dbReference type="ARBA" id="ARBA00023004"/>
    </source>
</evidence>
<keyword evidence="10 15" id="KW-0798">TonB box</keyword>
<organism evidence="19 20">
    <name type="scientific">Roseicella frigidaeris</name>
    <dbReference type="NCBI Taxonomy" id="2230885"/>
    <lineage>
        <taxon>Bacteria</taxon>
        <taxon>Pseudomonadati</taxon>
        <taxon>Pseudomonadota</taxon>
        <taxon>Alphaproteobacteria</taxon>
        <taxon>Acetobacterales</taxon>
        <taxon>Roseomonadaceae</taxon>
        <taxon>Roseicella</taxon>
    </lineage>
</organism>
<comment type="similarity">
    <text evidence="2 14 15">Belongs to the TonB-dependent receptor family.</text>
</comment>
<comment type="subcellular location">
    <subcellularLocation>
        <location evidence="1 14">Cell outer membrane</location>
        <topology evidence="1 14">Multi-pass membrane protein</topology>
    </subcellularLocation>
</comment>
<evidence type="ECO:0000256" key="16">
    <source>
        <dbReference type="SAM" id="SignalP"/>
    </source>
</evidence>
<evidence type="ECO:0000256" key="10">
    <source>
        <dbReference type="ARBA" id="ARBA00023077"/>
    </source>
</evidence>
<evidence type="ECO:0000313" key="19">
    <source>
        <dbReference type="EMBL" id="RAI59971.1"/>
    </source>
</evidence>
<keyword evidence="5" id="KW-0410">Iron transport</keyword>
<evidence type="ECO:0000256" key="13">
    <source>
        <dbReference type="ARBA" id="ARBA00023237"/>
    </source>
</evidence>
<dbReference type="InterPro" id="IPR012910">
    <property type="entry name" value="Plug_dom"/>
</dbReference>
<evidence type="ECO:0000256" key="14">
    <source>
        <dbReference type="PROSITE-ProRule" id="PRU01360"/>
    </source>
</evidence>
<name>A0A327M9H4_9PROT</name>
<accession>A0A327M9H4</accession>
<dbReference type="PROSITE" id="PS52016">
    <property type="entry name" value="TONB_DEPENDENT_REC_3"/>
    <property type="match status" value="1"/>
</dbReference>
<evidence type="ECO:0000256" key="6">
    <source>
        <dbReference type="ARBA" id="ARBA00022692"/>
    </source>
</evidence>
<reference evidence="20" key="1">
    <citation type="submission" date="2018-06" db="EMBL/GenBank/DDBJ databases">
        <authorList>
            <person name="Khan S.A."/>
        </authorList>
    </citation>
    <scope>NUCLEOTIDE SEQUENCE [LARGE SCALE GENOMIC DNA]</scope>
    <source>
        <strain evidence="20">DB-1506</strain>
    </source>
</reference>
<evidence type="ECO:0000256" key="7">
    <source>
        <dbReference type="ARBA" id="ARBA00022729"/>
    </source>
</evidence>
<protein>
    <submittedName>
        <fullName evidence="19">TonB-dependent siderophore receptor</fullName>
    </submittedName>
</protein>
<dbReference type="Pfam" id="PF00593">
    <property type="entry name" value="TonB_dep_Rec_b-barrel"/>
    <property type="match status" value="1"/>
</dbReference>
<feature type="signal peptide" evidence="16">
    <location>
        <begin position="1"/>
        <end position="28"/>
    </location>
</feature>
<dbReference type="PANTHER" id="PTHR32552">
    <property type="entry name" value="FERRICHROME IRON RECEPTOR-RELATED"/>
    <property type="match status" value="1"/>
</dbReference>
<keyword evidence="3 14" id="KW-0813">Transport</keyword>
<proteinExistence type="inferred from homology"/>
<feature type="domain" description="TonB-dependent receptor-like beta-barrel" evidence="17">
    <location>
        <begin position="258"/>
        <end position="701"/>
    </location>
</feature>
<dbReference type="AlphaFoldDB" id="A0A327M9H4"/>